<dbReference type="PANTHER" id="PTHR21461">
    <property type="entry name" value="GLYCOSYLTRANSFERASE FAMILY 92 PROTEIN"/>
    <property type="match status" value="1"/>
</dbReference>
<proteinExistence type="predicted"/>
<keyword evidence="2" id="KW-0812">Transmembrane</keyword>
<dbReference type="OrthoDB" id="1997677at2"/>
<evidence type="ECO:0000256" key="1">
    <source>
        <dbReference type="ARBA" id="ARBA00004167"/>
    </source>
</evidence>
<keyword evidence="3" id="KW-0472">Membrane</keyword>
<gene>
    <name evidence="4" type="ORF">EFA69_07785</name>
</gene>
<dbReference type="GO" id="GO:0005737">
    <property type="term" value="C:cytoplasm"/>
    <property type="evidence" value="ECO:0007669"/>
    <property type="project" value="TreeGrafter"/>
</dbReference>
<dbReference type="Pfam" id="PF13704">
    <property type="entry name" value="Glyco_tranf_2_4"/>
    <property type="match status" value="1"/>
</dbReference>
<evidence type="ECO:0000313" key="4">
    <source>
        <dbReference type="EMBL" id="RNI29453.1"/>
    </source>
</evidence>
<sequence>MINKLAARLKHLHLVDRLKNLFSKDFTEIINPPQPSARFYVSVCCIAKDENEYLEEWINYHLKVGVEHFYLYDNDSKVPLKETLAKAGLLKHATVIRTVGRAKQNKAYLHCLKMYGGTSRWIGFIDADEFIVPKAPKGDLPAFLKVYEPYGGVGVNWMFFGSSGHRNRTQRPLLESFLLRSEESYDNNRHIKSIVQPAFVQGILNSHSFAYKPNAFCVNENFTPIEGAFSEVSVAKIQLNHYYCRSFEEYAEKIRRGNADSFRKRSMEHFYLHDKDCNKVRDTTILDLFSS</sequence>
<dbReference type="PANTHER" id="PTHR21461:SF69">
    <property type="entry name" value="GLYCOSYLTRANSFERASE FAMILY 92 PROTEIN"/>
    <property type="match status" value="1"/>
</dbReference>
<comment type="subcellular location">
    <subcellularLocation>
        <location evidence="1">Membrane</location>
        <topology evidence="1">Single-pass membrane protein</topology>
    </subcellularLocation>
</comment>
<dbReference type="InterPro" id="IPR029044">
    <property type="entry name" value="Nucleotide-diphossugar_trans"/>
</dbReference>
<dbReference type="GO" id="GO:0016020">
    <property type="term" value="C:membrane"/>
    <property type="evidence" value="ECO:0007669"/>
    <property type="project" value="UniProtKB-SubCell"/>
</dbReference>
<dbReference type="RefSeq" id="WP_123132539.1">
    <property type="nucleotide sequence ID" value="NZ_JBHMAD010000007.1"/>
</dbReference>
<organism evidence="4 5">
    <name type="scientific">Rufibacter immobilis</name>
    <dbReference type="NCBI Taxonomy" id="1348778"/>
    <lineage>
        <taxon>Bacteria</taxon>
        <taxon>Pseudomonadati</taxon>
        <taxon>Bacteroidota</taxon>
        <taxon>Cytophagia</taxon>
        <taxon>Cytophagales</taxon>
        <taxon>Hymenobacteraceae</taxon>
        <taxon>Rufibacter</taxon>
    </lineage>
</organism>
<evidence type="ECO:0000313" key="5">
    <source>
        <dbReference type="Proteomes" id="UP000271010"/>
    </source>
</evidence>
<evidence type="ECO:0000256" key="3">
    <source>
        <dbReference type="ARBA" id="ARBA00022989"/>
    </source>
</evidence>
<keyword evidence="5" id="KW-1185">Reference proteome</keyword>
<comment type="caution">
    <text evidence="4">The sequence shown here is derived from an EMBL/GenBank/DDBJ whole genome shotgun (WGS) entry which is preliminary data.</text>
</comment>
<dbReference type="Proteomes" id="UP000271010">
    <property type="component" value="Unassembled WGS sequence"/>
</dbReference>
<keyword evidence="3" id="KW-1133">Transmembrane helix</keyword>
<dbReference type="GO" id="GO:0016757">
    <property type="term" value="F:glycosyltransferase activity"/>
    <property type="evidence" value="ECO:0007669"/>
    <property type="project" value="TreeGrafter"/>
</dbReference>
<dbReference type="EMBL" id="RJJE01000009">
    <property type="protein sequence ID" value="RNI29453.1"/>
    <property type="molecule type" value="Genomic_DNA"/>
</dbReference>
<dbReference type="AlphaFoldDB" id="A0A3M9MX53"/>
<accession>A0A3M9MX53</accession>
<name>A0A3M9MX53_9BACT</name>
<dbReference type="SUPFAM" id="SSF53448">
    <property type="entry name" value="Nucleotide-diphospho-sugar transferases"/>
    <property type="match status" value="1"/>
</dbReference>
<reference evidence="4 5" key="1">
    <citation type="submission" date="2018-11" db="EMBL/GenBank/DDBJ databases">
        <title>Rufibacter latericius sp. nov., isolated from water in Baiyang Lake.</title>
        <authorList>
            <person name="Yang Y."/>
        </authorList>
    </citation>
    <scope>NUCLEOTIDE SEQUENCE [LARGE SCALE GENOMIC DNA]</scope>
    <source>
        <strain evidence="4 5">MCC P1</strain>
    </source>
</reference>
<evidence type="ECO:0000256" key="2">
    <source>
        <dbReference type="ARBA" id="ARBA00022692"/>
    </source>
</evidence>
<keyword evidence="4" id="KW-0808">Transferase</keyword>
<protein>
    <submittedName>
        <fullName evidence="4">Glycosyltransferase family 2 protein</fullName>
    </submittedName>
</protein>